<gene>
    <name evidence="4" type="ORF">SAMN04488052_101596</name>
</gene>
<evidence type="ECO:0000256" key="1">
    <source>
        <dbReference type="ARBA" id="ARBA00038420"/>
    </source>
</evidence>
<accession>A0A1H8QHX3</accession>
<sequence>MDFGRLWTPLLLPFTALLVIGCAADGPAPVRDIGGGVRGDAHYEVQSGDTLYGIAWDHGLDHNDLAAWNDIDSPDQLRTGQELRLRPPSGDTAREARAADPAPSPSPRQEEPDPSADDERVAEGDAPGEWIWPTDGDVVEGFVRRDDGKQGINIDGSVGQDVVAAAAGRVVYSGSGLVGYGNLIVLKHGGDYLSAYGYNSRLLVEEGDEVEAGDVIAEMGNARGSSEARLHFELRRAGQAVDPEDYLP</sequence>
<dbReference type="InterPro" id="IPR050570">
    <property type="entry name" value="Cell_wall_metabolism_enzyme"/>
</dbReference>
<dbReference type="Pfam" id="PF01476">
    <property type="entry name" value="LysM"/>
    <property type="match status" value="1"/>
</dbReference>
<dbReference type="PANTHER" id="PTHR21666:SF263">
    <property type="entry name" value="MUREIN HYDROLASE ACTIVATOR NLPD"/>
    <property type="match status" value="1"/>
</dbReference>
<dbReference type="STRING" id="406100.SAMN04488052_101596"/>
<dbReference type="SUPFAM" id="SSF51261">
    <property type="entry name" value="Duplicated hybrid motif"/>
    <property type="match status" value="1"/>
</dbReference>
<name>A0A1H8QHX3_9GAMM</name>
<proteinExistence type="inferred from homology"/>
<feature type="region of interest" description="Disordered" evidence="2">
    <location>
        <begin position="72"/>
        <end position="134"/>
    </location>
</feature>
<dbReference type="GO" id="GO:0004222">
    <property type="term" value="F:metalloendopeptidase activity"/>
    <property type="evidence" value="ECO:0007669"/>
    <property type="project" value="TreeGrafter"/>
</dbReference>
<reference evidence="4 5" key="1">
    <citation type="submission" date="2016-10" db="EMBL/GenBank/DDBJ databases">
        <authorList>
            <person name="de Groot N.N."/>
        </authorList>
    </citation>
    <scope>NUCLEOTIDE SEQUENCE [LARGE SCALE GENOMIC DNA]</scope>
    <source>
        <strain evidence="4 5">CGMCC 1.6291</strain>
    </source>
</reference>
<dbReference type="CDD" id="cd00118">
    <property type="entry name" value="LysM"/>
    <property type="match status" value="1"/>
</dbReference>
<feature type="domain" description="LysM" evidence="3">
    <location>
        <begin position="41"/>
        <end position="85"/>
    </location>
</feature>
<dbReference type="EMBL" id="FOEG01000001">
    <property type="protein sequence ID" value="SEO53819.1"/>
    <property type="molecule type" value="Genomic_DNA"/>
</dbReference>
<organism evidence="4 5">
    <name type="scientific">Aquisalimonas asiatica</name>
    <dbReference type="NCBI Taxonomy" id="406100"/>
    <lineage>
        <taxon>Bacteria</taxon>
        <taxon>Pseudomonadati</taxon>
        <taxon>Pseudomonadota</taxon>
        <taxon>Gammaproteobacteria</taxon>
        <taxon>Chromatiales</taxon>
        <taxon>Ectothiorhodospiraceae</taxon>
        <taxon>Aquisalimonas</taxon>
    </lineage>
</organism>
<dbReference type="InterPro" id="IPR036779">
    <property type="entry name" value="LysM_dom_sf"/>
</dbReference>
<evidence type="ECO:0000313" key="4">
    <source>
        <dbReference type="EMBL" id="SEO53819.1"/>
    </source>
</evidence>
<dbReference type="PANTHER" id="PTHR21666">
    <property type="entry name" value="PEPTIDASE-RELATED"/>
    <property type="match status" value="1"/>
</dbReference>
<dbReference type="PROSITE" id="PS51782">
    <property type="entry name" value="LYSM"/>
    <property type="match status" value="1"/>
</dbReference>
<dbReference type="Proteomes" id="UP000199657">
    <property type="component" value="Unassembled WGS sequence"/>
</dbReference>
<dbReference type="OrthoDB" id="9793746at2"/>
<evidence type="ECO:0000313" key="5">
    <source>
        <dbReference type="Proteomes" id="UP000199657"/>
    </source>
</evidence>
<dbReference type="Pfam" id="PF01551">
    <property type="entry name" value="Peptidase_M23"/>
    <property type="match status" value="1"/>
</dbReference>
<dbReference type="InterPro" id="IPR018392">
    <property type="entry name" value="LysM"/>
</dbReference>
<dbReference type="RefSeq" id="WP_091639784.1">
    <property type="nucleotide sequence ID" value="NZ_FOEG01000001.1"/>
</dbReference>
<comment type="similarity">
    <text evidence="1">Belongs to the E.coli NlpD/Haemophilus LppB family.</text>
</comment>
<protein>
    <submittedName>
        <fullName evidence="4">Lipoprotein NlpD</fullName>
    </submittedName>
</protein>
<dbReference type="GO" id="GO:0032153">
    <property type="term" value="C:cell division site"/>
    <property type="evidence" value="ECO:0007669"/>
    <property type="project" value="TreeGrafter"/>
</dbReference>
<dbReference type="InterPro" id="IPR011055">
    <property type="entry name" value="Dup_hybrid_motif"/>
</dbReference>
<dbReference type="AlphaFoldDB" id="A0A1H8QHX3"/>
<evidence type="ECO:0000259" key="3">
    <source>
        <dbReference type="PROSITE" id="PS51782"/>
    </source>
</evidence>
<dbReference type="SMART" id="SM00257">
    <property type="entry name" value="LysM"/>
    <property type="match status" value="1"/>
</dbReference>
<dbReference type="Gene3D" id="3.10.350.10">
    <property type="entry name" value="LysM domain"/>
    <property type="match status" value="1"/>
</dbReference>
<dbReference type="CDD" id="cd12797">
    <property type="entry name" value="M23_peptidase"/>
    <property type="match status" value="1"/>
</dbReference>
<evidence type="ECO:0000256" key="2">
    <source>
        <dbReference type="SAM" id="MobiDB-lite"/>
    </source>
</evidence>
<dbReference type="InterPro" id="IPR016047">
    <property type="entry name" value="M23ase_b-sheet_dom"/>
</dbReference>
<dbReference type="GO" id="GO:0009279">
    <property type="term" value="C:cell outer membrane"/>
    <property type="evidence" value="ECO:0007669"/>
    <property type="project" value="TreeGrafter"/>
</dbReference>
<keyword evidence="4" id="KW-0449">Lipoprotein</keyword>
<dbReference type="Gene3D" id="2.70.70.10">
    <property type="entry name" value="Glucose Permease (Domain IIA)"/>
    <property type="match status" value="1"/>
</dbReference>
<dbReference type="PROSITE" id="PS51257">
    <property type="entry name" value="PROKAR_LIPOPROTEIN"/>
    <property type="match status" value="1"/>
</dbReference>
<keyword evidence="5" id="KW-1185">Reference proteome</keyword>